<dbReference type="RefSeq" id="WP_175105237.1">
    <property type="nucleotide sequence ID" value="NZ_CADIKM010000010.1"/>
</dbReference>
<evidence type="ECO:0000313" key="3">
    <source>
        <dbReference type="Proteomes" id="UP000494115"/>
    </source>
</evidence>
<organism evidence="2 3">
    <name type="scientific">Pararobbsia alpina</name>
    <dbReference type="NCBI Taxonomy" id="621374"/>
    <lineage>
        <taxon>Bacteria</taxon>
        <taxon>Pseudomonadati</taxon>
        <taxon>Pseudomonadota</taxon>
        <taxon>Betaproteobacteria</taxon>
        <taxon>Burkholderiales</taxon>
        <taxon>Burkholderiaceae</taxon>
        <taxon>Pararobbsia</taxon>
    </lineage>
</organism>
<feature type="signal peptide" evidence="1">
    <location>
        <begin position="1"/>
        <end position="18"/>
    </location>
</feature>
<sequence length="113" mass="10708">MLRWVIAFLLIANLAAFAAVSGAFGPLPSAGDLEPGHISSQVHPEHLDVQLAAAAPLAASAVVGAPVSTDVPDAASLPASDATDSAAAAASNVAASDAAAAASAPSAPSSAAQ</sequence>
<feature type="chain" id="PRO_5028922750" evidence="1">
    <location>
        <begin position="19"/>
        <end position="113"/>
    </location>
</feature>
<keyword evidence="1" id="KW-0732">Signal</keyword>
<evidence type="ECO:0000256" key="1">
    <source>
        <dbReference type="SAM" id="SignalP"/>
    </source>
</evidence>
<evidence type="ECO:0000313" key="2">
    <source>
        <dbReference type="EMBL" id="CAB3788801.1"/>
    </source>
</evidence>
<dbReference type="EMBL" id="CADIKM010000010">
    <property type="protein sequence ID" value="CAB3788801.1"/>
    <property type="molecule type" value="Genomic_DNA"/>
</dbReference>
<dbReference type="AlphaFoldDB" id="A0A6S7B7Y8"/>
<name>A0A6S7B7Y8_9BURK</name>
<keyword evidence="3" id="KW-1185">Reference proteome</keyword>
<proteinExistence type="predicted"/>
<reference evidence="2 3" key="1">
    <citation type="submission" date="2020-04" db="EMBL/GenBank/DDBJ databases">
        <authorList>
            <person name="De Canck E."/>
        </authorList>
    </citation>
    <scope>NUCLEOTIDE SEQUENCE [LARGE SCALE GENOMIC DNA]</scope>
    <source>
        <strain evidence="2 3">LMG 28138</strain>
    </source>
</reference>
<dbReference type="Proteomes" id="UP000494115">
    <property type="component" value="Unassembled WGS sequence"/>
</dbReference>
<gene>
    <name evidence="2" type="ORF">LMG28138_02682</name>
</gene>
<protein>
    <submittedName>
        <fullName evidence="2">Uncharacterized protein</fullName>
    </submittedName>
</protein>
<accession>A0A6S7B7Y8</accession>